<feature type="region of interest" description="Disordered" evidence="6">
    <location>
        <begin position="676"/>
        <end position="696"/>
    </location>
</feature>
<evidence type="ECO:0000256" key="6">
    <source>
        <dbReference type="SAM" id="MobiDB-lite"/>
    </source>
</evidence>
<accession>A0A3S1B028</accession>
<comment type="subcellular location">
    <subcellularLocation>
        <location evidence="1 5">Nucleus</location>
    </subcellularLocation>
</comment>
<reference evidence="7 8" key="1">
    <citation type="submission" date="2019-01" db="EMBL/GenBank/DDBJ databases">
        <title>A draft genome assembly of the solar-powered sea slug Elysia chlorotica.</title>
        <authorList>
            <person name="Cai H."/>
            <person name="Li Q."/>
            <person name="Fang X."/>
            <person name="Li J."/>
            <person name="Curtis N.E."/>
            <person name="Altenburger A."/>
            <person name="Shibata T."/>
            <person name="Feng M."/>
            <person name="Maeda T."/>
            <person name="Schwartz J.A."/>
            <person name="Shigenobu S."/>
            <person name="Lundholm N."/>
            <person name="Nishiyama T."/>
            <person name="Yang H."/>
            <person name="Hasebe M."/>
            <person name="Li S."/>
            <person name="Pierce S.K."/>
            <person name="Wang J."/>
        </authorList>
    </citation>
    <scope>NUCLEOTIDE SEQUENCE [LARGE SCALE GENOMIC DNA]</scope>
    <source>
        <strain evidence="7">EC2010</strain>
        <tissue evidence="7">Whole organism of an adult</tissue>
    </source>
</reference>
<gene>
    <name evidence="7" type="ORF">EGW08_015649</name>
</gene>
<dbReference type="InterPro" id="IPR036600">
    <property type="entry name" value="PAH_sf"/>
</dbReference>
<comment type="caution">
    <text evidence="7">The sequence shown here is derived from an EMBL/GenBank/DDBJ whole genome shotgun (WGS) entry which is preliminary data.</text>
</comment>
<evidence type="ECO:0000313" key="8">
    <source>
        <dbReference type="Proteomes" id="UP000271974"/>
    </source>
</evidence>
<evidence type="ECO:0000256" key="4">
    <source>
        <dbReference type="ARBA" id="ARBA00023242"/>
    </source>
</evidence>
<dbReference type="GO" id="GO:0005634">
    <property type="term" value="C:nucleus"/>
    <property type="evidence" value="ECO:0007669"/>
    <property type="project" value="UniProtKB-SubCell"/>
</dbReference>
<dbReference type="STRING" id="188477.A0A3S1B028"/>
<feature type="compositionally biased region" description="Polar residues" evidence="6">
    <location>
        <begin position="169"/>
        <end position="190"/>
    </location>
</feature>
<dbReference type="EMBL" id="RQTK01000651">
    <property type="protein sequence ID" value="RUS76571.1"/>
    <property type="molecule type" value="Genomic_DNA"/>
</dbReference>
<dbReference type="SUPFAM" id="SSF47762">
    <property type="entry name" value="PAH2 domain"/>
    <property type="match status" value="1"/>
</dbReference>
<dbReference type="GO" id="GO:0006355">
    <property type="term" value="P:regulation of DNA-templated transcription"/>
    <property type="evidence" value="ECO:0007669"/>
    <property type="project" value="InterPro"/>
</dbReference>
<dbReference type="PROSITE" id="PS51477">
    <property type="entry name" value="PAH"/>
    <property type="match status" value="1"/>
</dbReference>
<dbReference type="Pfam" id="PF02671">
    <property type="entry name" value="PAH"/>
    <property type="match status" value="1"/>
</dbReference>
<feature type="compositionally biased region" description="Polar residues" evidence="6">
    <location>
        <begin position="9"/>
        <end position="29"/>
    </location>
</feature>
<keyword evidence="2" id="KW-0805">Transcription regulation</keyword>
<name>A0A3S1B028_ELYCH</name>
<dbReference type="OrthoDB" id="6257037at2759"/>
<keyword evidence="4 5" id="KW-0539">Nucleus</keyword>
<dbReference type="Proteomes" id="UP000271974">
    <property type="component" value="Unassembled WGS sequence"/>
</dbReference>
<protein>
    <submittedName>
        <fullName evidence="7">Uncharacterized protein</fullName>
    </submittedName>
</protein>
<feature type="compositionally biased region" description="Basic residues" evidence="6">
    <location>
        <begin position="541"/>
        <end position="553"/>
    </location>
</feature>
<feature type="compositionally biased region" description="Basic and acidic residues" evidence="6">
    <location>
        <begin position="247"/>
        <end position="256"/>
    </location>
</feature>
<dbReference type="PANTHER" id="PTHR16088:SF3">
    <property type="entry name" value="GON-4-LIKE PROTEIN"/>
    <property type="match status" value="1"/>
</dbReference>
<keyword evidence="3" id="KW-0804">Transcription</keyword>
<dbReference type="Gene3D" id="1.20.1160.11">
    <property type="entry name" value="Paired amphipathic helix"/>
    <property type="match status" value="1"/>
</dbReference>
<feature type="region of interest" description="Disordered" evidence="6">
    <location>
        <begin position="535"/>
        <end position="587"/>
    </location>
</feature>
<feature type="region of interest" description="Disordered" evidence="6">
    <location>
        <begin position="1"/>
        <end position="61"/>
    </location>
</feature>
<evidence type="ECO:0000256" key="3">
    <source>
        <dbReference type="ARBA" id="ARBA00023163"/>
    </source>
</evidence>
<evidence type="ECO:0000256" key="5">
    <source>
        <dbReference type="PROSITE-ProRule" id="PRU00810"/>
    </source>
</evidence>
<dbReference type="PANTHER" id="PTHR16088">
    <property type="entry name" value="YY1 ASSOCIATED PROTEIN-RELATED"/>
    <property type="match status" value="1"/>
</dbReference>
<keyword evidence="8" id="KW-1185">Reference proteome</keyword>
<dbReference type="InterPro" id="IPR052435">
    <property type="entry name" value="YY1-Transcr_Regul"/>
</dbReference>
<dbReference type="AlphaFoldDB" id="A0A3S1B028"/>
<sequence>MEGFETILTPLSQQDYLPSQSSAPPTTHVRSPLMKSMLSSPRTSPYKNKRPAEESPTKHRTLAPKSLFTKNVEYTPLPKIPKKKAHQSDVKHAVRPIFPKPYIFGSKGSSPTKAAALMLKKKATLVCQRRSPVKILPKNPIVDCLPVPPTFSRVFTRSQGHKDLPPPESETTSNQEQTLAKSVPFNTSNYKGDANKNLENDGGVVIPEKDGRDPERDEDQMQLDDLMAACTTIRYDPKKSSVPIQDNDTKSKSQKRREICLSMLEEDILDTDPKKDERDTEYAKDYFNRVKHALQHDPERFRQFLTVLHEMNKNNGNPVKLYVEISTLLHNHQDLVDDFASFLLAHQAVECGCFVSFLQYQQLREFLRKLEIYCDNATPFQRTLKTLSKWLTQNQEIQPDTATFKERISSTLKNVPNILDELLDYYLDGQLPDSQSEEFEEVNLEATSRVSGFEEVTLPAGKETYNTKLCACECHDNKKDERFKRRTRHCFSCSLKVDNGLPVLKMSKYEYQPLLVIYPHEEREKLKKAKREAAQLALAKAKARKSGNKKSKTKGSSQNSKSKRLTIKRKQRRLPKRRKASIRLITEKNTSDAKSDVISEHVAEAKSEKANVQFESQAWASSSKCLNSGTAVSFQHPASDVGKLDENQTEMAFFNQEQNSPVLNYPLGGIISAPPVTSLSSTSSLEHTKLSQSPVD</sequence>
<evidence type="ECO:0000313" key="7">
    <source>
        <dbReference type="EMBL" id="RUS76571.1"/>
    </source>
</evidence>
<dbReference type="GO" id="GO:0003712">
    <property type="term" value="F:transcription coregulator activity"/>
    <property type="evidence" value="ECO:0007669"/>
    <property type="project" value="TreeGrafter"/>
</dbReference>
<proteinExistence type="predicted"/>
<dbReference type="InterPro" id="IPR003822">
    <property type="entry name" value="PAH"/>
</dbReference>
<feature type="compositionally biased region" description="Polar residues" evidence="6">
    <location>
        <begin position="37"/>
        <end position="46"/>
    </location>
</feature>
<feature type="region of interest" description="Disordered" evidence="6">
    <location>
        <begin position="237"/>
        <end position="256"/>
    </location>
</feature>
<organism evidence="7 8">
    <name type="scientific">Elysia chlorotica</name>
    <name type="common">Eastern emerald elysia</name>
    <name type="synonym">Sea slug</name>
    <dbReference type="NCBI Taxonomy" id="188477"/>
    <lineage>
        <taxon>Eukaryota</taxon>
        <taxon>Metazoa</taxon>
        <taxon>Spiralia</taxon>
        <taxon>Lophotrochozoa</taxon>
        <taxon>Mollusca</taxon>
        <taxon>Gastropoda</taxon>
        <taxon>Heterobranchia</taxon>
        <taxon>Euthyneura</taxon>
        <taxon>Panpulmonata</taxon>
        <taxon>Sacoglossa</taxon>
        <taxon>Placobranchoidea</taxon>
        <taxon>Plakobranchidae</taxon>
        <taxon>Elysia</taxon>
    </lineage>
</organism>
<evidence type="ECO:0000256" key="1">
    <source>
        <dbReference type="ARBA" id="ARBA00004123"/>
    </source>
</evidence>
<feature type="compositionally biased region" description="Basic residues" evidence="6">
    <location>
        <begin position="561"/>
        <end position="581"/>
    </location>
</feature>
<evidence type="ECO:0000256" key="2">
    <source>
        <dbReference type="ARBA" id="ARBA00023015"/>
    </source>
</evidence>
<feature type="region of interest" description="Disordered" evidence="6">
    <location>
        <begin position="157"/>
        <end position="220"/>
    </location>
</feature>